<dbReference type="Proteomes" id="UP000236173">
    <property type="component" value="Unassembled WGS sequence"/>
</dbReference>
<evidence type="ECO:0000313" key="2">
    <source>
        <dbReference type="EMBL" id="GBC99714.1"/>
    </source>
</evidence>
<dbReference type="Pfam" id="PF01882">
    <property type="entry name" value="DUF58"/>
    <property type="match status" value="1"/>
</dbReference>
<dbReference type="SUPFAM" id="SSF53300">
    <property type="entry name" value="vWA-like"/>
    <property type="match status" value="1"/>
</dbReference>
<evidence type="ECO:0000259" key="1">
    <source>
        <dbReference type="Pfam" id="PF01882"/>
    </source>
</evidence>
<reference evidence="3" key="1">
    <citation type="submission" date="2017-09" db="EMBL/GenBank/DDBJ databases">
        <title>Metaegenomics of thermophilic ammonia-oxidizing enrichment culture.</title>
        <authorList>
            <person name="Kato S."/>
            <person name="Suzuki K."/>
        </authorList>
    </citation>
    <scope>NUCLEOTIDE SEQUENCE [LARGE SCALE GENOMIC DNA]</scope>
</reference>
<sequence>MLDTQLLTRLERLRLQPRRVHTGALRGERLSKRKGISIEFADFRPYAVGDDTRHLDWKIFARLDRPIVKTYRDETELPVYLLLDASASMQFGNPPKWQLAQQLAAALGYIGLCGGDAVMPIALSQPQQRLTFLRGKGMFPRLLAWLKGVQPDGKGVAIGLRQFAQTDVPKGLAVLLSDGLDAAFPDALRQVTLRGHELLLVHILSDAEWAPALEGDLRLVDCETDAVLEVTATASVLREYRRNLENFCRQLDDLCRRVGGWCVRVMSDAPVADIVFRQLRRLGVVGSP</sequence>
<accession>A0A2H5XEW5</accession>
<gene>
    <name evidence="2" type="ORF">HRbin17_02245</name>
</gene>
<dbReference type="InterPro" id="IPR002881">
    <property type="entry name" value="DUF58"/>
</dbReference>
<organism evidence="2 3">
    <name type="scientific">Candidatus Fervidibacter japonicus</name>
    <dbReference type="NCBI Taxonomy" id="2035412"/>
    <lineage>
        <taxon>Bacteria</taxon>
        <taxon>Candidatus Fervidibacterota</taxon>
        <taxon>Candidatus Fervidibacter</taxon>
    </lineage>
</organism>
<feature type="domain" description="DUF58" evidence="1">
    <location>
        <begin position="42"/>
        <end position="241"/>
    </location>
</feature>
<dbReference type="PANTHER" id="PTHR33608">
    <property type="entry name" value="BLL2464 PROTEIN"/>
    <property type="match status" value="1"/>
</dbReference>
<evidence type="ECO:0000313" key="3">
    <source>
        <dbReference type="Proteomes" id="UP000236173"/>
    </source>
</evidence>
<proteinExistence type="predicted"/>
<name>A0A2H5XEW5_9BACT</name>
<dbReference type="PANTHER" id="PTHR33608:SF7">
    <property type="entry name" value="DUF58 DOMAIN-CONTAINING PROTEIN"/>
    <property type="match status" value="1"/>
</dbReference>
<dbReference type="InterPro" id="IPR036465">
    <property type="entry name" value="vWFA_dom_sf"/>
</dbReference>
<comment type="caution">
    <text evidence="2">The sequence shown here is derived from an EMBL/GenBank/DDBJ whole genome shotgun (WGS) entry which is preliminary data.</text>
</comment>
<dbReference type="AlphaFoldDB" id="A0A2H5XEW5"/>
<dbReference type="EMBL" id="BEHT01000035">
    <property type="protein sequence ID" value="GBC99714.1"/>
    <property type="molecule type" value="Genomic_DNA"/>
</dbReference>
<protein>
    <recommendedName>
        <fullName evidence="1">DUF58 domain-containing protein</fullName>
    </recommendedName>
</protein>